<proteinExistence type="predicted"/>
<gene>
    <name evidence="1" type="ORF">ABUW04_36825</name>
</gene>
<dbReference type="Proteomes" id="UP001592581">
    <property type="component" value="Unassembled WGS sequence"/>
</dbReference>
<comment type="caution">
    <text evidence="1">The sequence shown here is derived from an EMBL/GenBank/DDBJ whole genome shotgun (WGS) entry which is preliminary data.</text>
</comment>
<protein>
    <recommendedName>
        <fullName evidence="3">PE-PGRS family protein</fullName>
    </recommendedName>
</protein>
<evidence type="ECO:0000313" key="1">
    <source>
        <dbReference type="EMBL" id="MFC1443815.1"/>
    </source>
</evidence>
<reference evidence="1 2" key="1">
    <citation type="submission" date="2024-06" db="EMBL/GenBank/DDBJ databases">
        <authorList>
            <person name="Lee S.D."/>
        </authorList>
    </citation>
    <scope>NUCLEOTIDE SEQUENCE [LARGE SCALE GENOMIC DNA]</scope>
    <source>
        <strain evidence="1 2">N1-10</strain>
    </source>
</reference>
<sequence>MHLRGSGSSFEGPRDIWRELAESDLRSLGRRSFRVYGPIAPLLDSPALSSWEQHNGRLAVVVLSHGALFDPDGPYVQVETHVEEEGLSLYPLQDVVEDERDRLFTHAGIDKGAGTDPAEESEPWFTVDGIPVRARLRVEGKLWAARFSVGGPDSPLRGRGGDPVVLTLTGRGIAPERVALRTVEELQPYALGRQALLQAVAERRGTPQPHISERELPQAQGLEAHRRLIDFSVQDALRFEASMESGHRPRTPRGTSGHAELWESAVRQQMRLAGEDRAQADEAVGILVNQMTRLAFRADWFPGTDDARAAVEESIRYAVFDSDVPSAGAQRAWKIRFRWDPSAIAEAATEQERRRLLEQRLAVEADWLDQWNSWLMERSESRS</sequence>
<dbReference type="RefSeq" id="WP_380568701.1">
    <property type="nucleotide sequence ID" value="NZ_JBEUKS010000019.1"/>
</dbReference>
<evidence type="ECO:0000313" key="2">
    <source>
        <dbReference type="Proteomes" id="UP001592581"/>
    </source>
</evidence>
<organism evidence="1 2">
    <name type="scientific">Streptacidiphilus jeojiensis</name>
    <dbReference type="NCBI Taxonomy" id="3229225"/>
    <lineage>
        <taxon>Bacteria</taxon>
        <taxon>Bacillati</taxon>
        <taxon>Actinomycetota</taxon>
        <taxon>Actinomycetes</taxon>
        <taxon>Kitasatosporales</taxon>
        <taxon>Streptomycetaceae</taxon>
        <taxon>Streptacidiphilus</taxon>
    </lineage>
</organism>
<keyword evidence="2" id="KW-1185">Reference proteome</keyword>
<name>A0ABV6XZY7_9ACTN</name>
<evidence type="ECO:0008006" key="3">
    <source>
        <dbReference type="Google" id="ProtNLM"/>
    </source>
</evidence>
<dbReference type="EMBL" id="JBEUKS010000019">
    <property type="protein sequence ID" value="MFC1443815.1"/>
    <property type="molecule type" value="Genomic_DNA"/>
</dbReference>
<accession>A0ABV6XZY7</accession>